<gene>
    <name evidence="3" type="ORF">N7U62_12250</name>
</gene>
<organism evidence="3 4">
    <name type="scientific">Reichenbachiella ulvae</name>
    <dbReference type="NCBI Taxonomy" id="2980104"/>
    <lineage>
        <taxon>Bacteria</taxon>
        <taxon>Pseudomonadati</taxon>
        <taxon>Bacteroidota</taxon>
        <taxon>Cytophagia</taxon>
        <taxon>Cytophagales</taxon>
        <taxon>Reichenbachiellaceae</taxon>
        <taxon>Reichenbachiella</taxon>
    </lineage>
</organism>
<evidence type="ECO:0000313" key="3">
    <source>
        <dbReference type="EMBL" id="MCV9387442.1"/>
    </source>
</evidence>
<name>A0ABT3CV15_9BACT</name>
<dbReference type="Proteomes" id="UP001300692">
    <property type="component" value="Unassembled WGS sequence"/>
</dbReference>
<feature type="coiled-coil region" evidence="1">
    <location>
        <begin position="376"/>
        <end position="459"/>
    </location>
</feature>
<accession>A0ABT3CV15</accession>
<reference evidence="3 4" key="1">
    <citation type="submission" date="2022-10" db="EMBL/GenBank/DDBJ databases">
        <title>Comparative genomics and taxonomic characterization of three novel marine species of genus Reichenbachiella exhibiting antioxidant and polysaccharide degradation activities.</title>
        <authorList>
            <person name="Muhammad N."/>
            <person name="Lee Y.-J."/>
            <person name="Ko J."/>
            <person name="Kim S.-G."/>
        </authorList>
    </citation>
    <scope>NUCLEOTIDE SEQUENCE [LARGE SCALE GENOMIC DNA]</scope>
    <source>
        <strain evidence="3 4">ABR2-5</strain>
    </source>
</reference>
<comment type="caution">
    <text evidence="3">The sequence shown here is derived from an EMBL/GenBank/DDBJ whole genome shotgun (WGS) entry which is preliminary data.</text>
</comment>
<evidence type="ECO:0000256" key="1">
    <source>
        <dbReference type="SAM" id="Coils"/>
    </source>
</evidence>
<dbReference type="EMBL" id="JAOYOD010000001">
    <property type="protein sequence ID" value="MCV9387442.1"/>
    <property type="molecule type" value="Genomic_DNA"/>
</dbReference>
<dbReference type="RefSeq" id="WP_264138264.1">
    <property type="nucleotide sequence ID" value="NZ_JAOYOD010000001.1"/>
</dbReference>
<feature type="chain" id="PRO_5046153843" evidence="2">
    <location>
        <begin position="23"/>
        <end position="463"/>
    </location>
</feature>
<feature type="signal peptide" evidence="2">
    <location>
        <begin position="1"/>
        <end position="22"/>
    </location>
</feature>
<evidence type="ECO:0000313" key="4">
    <source>
        <dbReference type="Proteomes" id="UP001300692"/>
    </source>
</evidence>
<protein>
    <submittedName>
        <fullName evidence="3">Tropomyosin</fullName>
    </submittedName>
</protein>
<keyword evidence="4" id="KW-1185">Reference proteome</keyword>
<sequence>MGIEFKHVFSLFLLLFTVSAQGQITEEPITGNVGIGGSSSTSYKLNVDGEQRINSGSETNSVLKLNNWHTNQSKFKGSMLSFTTASEGRYGHFKFINASDVHGIKFSVGSQGNLYTAGNVGIGISSPQAKLHVFGAGEQVIIGDPENSSIPALKFFGGHNTGYAYIQAGGSAPGKLRITRYQTTSASLDEFQVYSSISSFNGFVGIGTNSPESKLHLKGDGLSFWISRNTYRAVGSEIGIDFRQLTHNGSLRTGGAIKSISTNSYYGGNGSTYDSHLVLYSTGDGDLIEGLRIDDNGNVGIGTTTPDELLTVNGTIHSSEVRVDLDVPAPDYVFSPDYQLSTLEETAAYIEENHHLPEIPSAAEMEANGVELGEMNMLLLKKIEELTLHMIELKKENQQLKEEQSQAPMANSQLANQIEELTLHTIEQEKAIKTKEERLVKLESQNEALTKRLEAIEQILSER</sequence>
<keyword evidence="2" id="KW-0732">Signal</keyword>
<proteinExistence type="predicted"/>
<keyword evidence="1" id="KW-0175">Coiled coil</keyword>
<evidence type="ECO:0000256" key="2">
    <source>
        <dbReference type="SAM" id="SignalP"/>
    </source>
</evidence>